<sequence>MALRLLAVLIALVIAWSVPQLARWRDDRWFRSWVGRMGDTAGAGRVAIVLLVPVVACAIIAGVFRALPLFDLAWLIFAVLVLVYSLGPREIETDIDNITRAPDVLRRDEAVAALRVDADPLPWFAPALVEATFYAALRRRFGVLLWFFLLGPAGALGYRLAQVLGRDAALALDTATRAAARRVADALDWLPAHLMVFAMALVSDFDAVITAWKTWHRQSGSPRSHLDPGFLGAVARAGVDADVEAGDGYAQDVSDPVTELEDARRVIRRVLVVWLAVVAVVDLAAWFA</sequence>
<feature type="transmembrane region" description="Helical" evidence="1">
    <location>
        <begin position="270"/>
        <end position="287"/>
    </location>
</feature>
<dbReference type="AlphaFoldDB" id="A0A0F3KVV2"/>
<keyword evidence="3" id="KW-1185">Reference proteome</keyword>
<dbReference type="OrthoDB" id="9811967at2"/>
<dbReference type="PATRIC" id="fig|345309.4.peg.882"/>
<name>A0A0F3KVV2_9GAMM</name>
<reference evidence="2 3" key="1">
    <citation type="submission" date="2015-03" db="EMBL/GenBank/DDBJ databases">
        <title>Draft genome sequence of Luteibacter yeojuensis strain SU11.</title>
        <authorList>
            <person name="Sulaiman J."/>
            <person name="Priya K."/>
            <person name="Chan K.-G."/>
        </authorList>
    </citation>
    <scope>NUCLEOTIDE SEQUENCE [LARGE SCALE GENOMIC DNA]</scope>
    <source>
        <strain evidence="2 3">SU11</strain>
    </source>
</reference>
<keyword evidence="1" id="KW-1133">Transmembrane helix</keyword>
<dbReference type="PANTHER" id="PTHR38684:SF1">
    <property type="entry name" value="PROTEIN AMPE"/>
    <property type="match status" value="1"/>
</dbReference>
<proteinExistence type="predicted"/>
<dbReference type="Proteomes" id="UP000033651">
    <property type="component" value="Unassembled WGS sequence"/>
</dbReference>
<feature type="transmembrane region" description="Helical" evidence="1">
    <location>
        <begin position="69"/>
        <end position="87"/>
    </location>
</feature>
<dbReference type="InterPro" id="IPR052966">
    <property type="entry name" value="Beta-lactamase_Reg"/>
</dbReference>
<dbReference type="RefSeq" id="WP_045829105.1">
    <property type="nucleotide sequence ID" value="NZ_JZRB01000016.1"/>
</dbReference>
<keyword evidence="1" id="KW-0812">Transmembrane</keyword>
<dbReference type="GO" id="GO:0005886">
    <property type="term" value="C:plasma membrane"/>
    <property type="evidence" value="ECO:0007669"/>
    <property type="project" value="TreeGrafter"/>
</dbReference>
<protein>
    <submittedName>
        <fullName evidence="2">Membrane protein required for beta-lactamase induction</fullName>
    </submittedName>
</protein>
<gene>
    <name evidence="2" type="ORF">VI08_08330</name>
</gene>
<evidence type="ECO:0000256" key="1">
    <source>
        <dbReference type="SAM" id="Phobius"/>
    </source>
</evidence>
<feature type="transmembrane region" description="Helical" evidence="1">
    <location>
        <begin position="144"/>
        <end position="161"/>
    </location>
</feature>
<dbReference type="EMBL" id="JZRB01000016">
    <property type="protein sequence ID" value="KJV35291.1"/>
    <property type="molecule type" value="Genomic_DNA"/>
</dbReference>
<dbReference type="GO" id="GO:0046677">
    <property type="term" value="P:response to antibiotic"/>
    <property type="evidence" value="ECO:0007669"/>
    <property type="project" value="TreeGrafter"/>
</dbReference>
<accession>A0A0F3KVV2</accession>
<feature type="transmembrane region" description="Helical" evidence="1">
    <location>
        <begin position="192"/>
        <end position="212"/>
    </location>
</feature>
<evidence type="ECO:0000313" key="2">
    <source>
        <dbReference type="EMBL" id="KJV35291.1"/>
    </source>
</evidence>
<comment type="caution">
    <text evidence="2">The sequence shown here is derived from an EMBL/GenBank/DDBJ whole genome shotgun (WGS) entry which is preliminary data.</text>
</comment>
<feature type="transmembrane region" description="Helical" evidence="1">
    <location>
        <begin position="46"/>
        <end position="64"/>
    </location>
</feature>
<keyword evidence="1" id="KW-0472">Membrane</keyword>
<dbReference type="PANTHER" id="PTHR38684">
    <property type="entry name" value="PROTEIN AMPE"/>
    <property type="match status" value="1"/>
</dbReference>
<evidence type="ECO:0000313" key="3">
    <source>
        <dbReference type="Proteomes" id="UP000033651"/>
    </source>
</evidence>
<organism evidence="2 3">
    <name type="scientific">Luteibacter yeojuensis</name>
    <dbReference type="NCBI Taxonomy" id="345309"/>
    <lineage>
        <taxon>Bacteria</taxon>
        <taxon>Pseudomonadati</taxon>
        <taxon>Pseudomonadota</taxon>
        <taxon>Gammaproteobacteria</taxon>
        <taxon>Lysobacterales</taxon>
        <taxon>Rhodanobacteraceae</taxon>
        <taxon>Luteibacter</taxon>
    </lineage>
</organism>